<keyword evidence="3" id="KW-1185">Reference proteome</keyword>
<evidence type="ECO:0000313" key="3">
    <source>
        <dbReference type="Proteomes" id="UP000647587"/>
    </source>
</evidence>
<protein>
    <submittedName>
        <fullName evidence="2">Uncharacterized protein</fullName>
    </submittedName>
</protein>
<proteinExistence type="predicted"/>
<accession>A0ABQ2F2W7</accession>
<evidence type="ECO:0000313" key="2">
    <source>
        <dbReference type="EMBL" id="GGK34989.1"/>
    </source>
</evidence>
<dbReference type="RefSeq" id="WP_189010422.1">
    <property type="nucleotide sequence ID" value="NZ_BMPP01000014.1"/>
</dbReference>
<reference evidence="3" key="1">
    <citation type="journal article" date="2019" name="Int. J. Syst. Evol. Microbiol.">
        <title>The Global Catalogue of Microorganisms (GCM) 10K type strain sequencing project: providing services to taxonomists for standard genome sequencing and annotation.</title>
        <authorList>
            <consortium name="The Broad Institute Genomics Platform"/>
            <consortium name="The Broad Institute Genome Sequencing Center for Infectious Disease"/>
            <person name="Wu L."/>
            <person name="Ma J."/>
        </authorList>
    </citation>
    <scope>NUCLEOTIDE SEQUENCE [LARGE SCALE GENOMIC DNA]</scope>
    <source>
        <strain evidence="3">JCM 30331</strain>
    </source>
</reference>
<gene>
    <name evidence="2" type="ORF">GCM10008955_31190</name>
</gene>
<evidence type="ECO:0000256" key="1">
    <source>
        <dbReference type="SAM" id="MobiDB-lite"/>
    </source>
</evidence>
<dbReference type="EMBL" id="BMPP01000014">
    <property type="protein sequence ID" value="GGK34989.1"/>
    <property type="molecule type" value="Genomic_DNA"/>
</dbReference>
<organism evidence="2 3">
    <name type="scientific">Deinococcus malanensis</name>
    <dbReference type="NCBI Taxonomy" id="1706855"/>
    <lineage>
        <taxon>Bacteria</taxon>
        <taxon>Thermotogati</taxon>
        <taxon>Deinococcota</taxon>
        <taxon>Deinococci</taxon>
        <taxon>Deinococcales</taxon>
        <taxon>Deinococcaceae</taxon>
        <taxon>Deinococcus</taxon>
    </lineage>
</organism>
<dbReference type="Proteomes" id="UP000647587">
    <property type="component" value="Unassembled WGS sequence"/>
</dbReference>
<name>A0ABQ2F2W7_9DEIO</name>
<comment type="caution">
    <text evidence="2">The sequence shown here is derived from an EMBL/GenBank/DDBJ whole genome shotgun (WGS) entry which is preliminary data.</text>
</comment>
<sequence length="79" mass="8928">MSESLLPEWVRTLLAERYPYPPRRDEPMSLVWKHVVLRPPTSSPADSGPPAPLSALLAPPLLPLDQQHIQSRVSTRRKP</sequence>
<feature type="region of interest" description="Disordered" evidence="1">
    <location>
        <begin position="38"/>
        <end position="57"/>
    </location>
</feature>